<dbReference type="GO" id="GO:0043842">
    <property type="term" value="F:Kdo transferase activity"/>
    <property type="evidence" value="ECO:0007669"/>
    <property type="project" value="UniProtKB-EC"/>
</dbReference>
<evidence type="ECO:0000256" key="8">
    <source>
        <dbReference type="ARBA" id="ARBA00022968"/>
    </source>
</evidence>
<feature type="domain" description="Glycosyl transferase family 1" evidence="14">
    <location>
        <begin position="245"/>
        <end position="400"/>
    </location>
</feature>
<feature type="site" description="Transition state stabilizer" evidence="12">
    <location>
        <position position="129"/>
    </location>
</feature>
<evidence type="ECO:0000256" key="11">
    <source>
        <dbReference type="PIRSR" id="PIRSR639901-1"/>
    </source>
</evidence>
<evidence type="ECO:0000256" key="10">
    <source>
        <dbReference type="ARBA" id="ARBA00049183"/>
    </source>
</evidence>
<keyword evidence="6" id="KW-0997">Cell inner membrane</keyword>
<keyword evidence="8" id="KW-0735">Signal-anchor</keyword>
<keyword evidence="13" id="KW-1003">Cell membrane</keyword>
<evidence type="ECO:0000259" key="14">
    <source>
        <dbReference type="Pfam" id="PF00534"/>
    </source>
</evidence>
<reference evidence="17" key="1">
    <citation type="submission" date="2016-08" db="EMBL/GenBank/DDBJ databases">
        <authorList>
            <person name="Varghese N."/>
            <person name="Submissions Spin"/>
        </authorList>
    </citation>
    <scope>NUCLEOTIDE SEQUENCE [LARGE SCALE GENOMIC DNA]</scope>
    <source>
        <strain evidence="17">R-53144</strain>
    </source>
</reference>
<dbReference type="Pfam" id="PF04413">
    <property type="entry name" value="Glycos_transf_N"/>
    <property type="match status" value="1"/>
</dbReference>
<protein>
    <recommendedName>
        <fullName evidence="5 13">3-deoxy-D-manno-octulosonic acid transferase</fullName>
        <shortName evidence="13">Kdo transferase</shortName>
        <ecNumber evidence="4 13">2.4.99.12</ecNumber>
    </recommendedName>
    <alternativeName>
        <fullName evidence="9 13">Lipid IV(A) 3-deoxy-D-manno-octulosonic acid transferase</fullName>
    </alternativeName>
</protein>
<evidence type="ECO:0000256" key="5">
    <source>
        <dbReference type="ARBA" id="ARBA00019077"/>
    </source>
</evidence>
<dbReference type="SUPFAM" id="SSF53756">
    <property type="entry name" value="UDP-Glycosyltransferase/glycogen phosphorylase"/>
    <property type="match status" value="1"/>
</dbReference>
<accession>A0A1C3ZS16</accession>
<feature type="active site" description="Proton acceptor" evidence="11">
    <location>
        <position position="59"/>
    </location>
</feature>
<sequence length="424" mass="47731">MQILYTILLYLLQPFVWLRLLWRSLKAPAYRKRWLERYGFCKNKVKPNGILVHAVSVGETIAAIPLIQALKQQYPHLPITVTTMTPTGSERVKSLLGDSVSHVYLPYDLPCAIHRFLKTVQPKLVIIMETELWPNIISQCHNKNIPLIIANARLSERSANRYRKLGSAISYLLSKISTIAAQNKQDGERFISLGLPPDHLTVTGSIKFDIELTEQQQQKIATLKQQWPLNRPIFIAASTHNGEDEIILTAFQRLLLKHPDLLLIIVPRHPERFKTVEKLINDCGLNYINRSSGQTPAKQTQVILGDTMGELIELYGIANIAFVGGSLVEHGGHNPLEPALHHIPIISGKHFFNFKVIGEQLISAQGMQVCQSSADAIYATIDALLNNQNNRQQMGENAYQVLKQNQGALGRLLAIINQYLKNKD</sequence>
<comment type="subcellular location">
    <subcellularLocation>
        <location evidence="1">Cell inner membrane</location>
        <topology evidence="1">Single-pass membrane protein</topology>
        <orientation evidence="1">Cytoplasmic side</orientation>
    </subcellularLocation>
    <subcellularLocation>
        <location evidence="13">Cell membrane</location>
    </subcellularLocation>
</comment>
<dbReference type="Pfam" id="PF00534">
    <property type="entry name" value="Glycos_transf_1"/>
    <property type="match status" value="1"/>
</dbReference>
<dbReference type="Gene3D" id="3.40.50.2000">
    <property type="entry name" value="Glycogen Phosphorylase B"/>
    <property type="match status" value="1"/>
</dbReference>
<proteinExistence type="inferred from homology"/>
<keyword evidence="17" id="KW-1185">Reference proteome</keyword>
<keyword evidence="7 13" id="KW-0808">Transferase</keyword>
<gene>
    <name evidence="16" type="ORF">GA0061080_100650</name>
</gene>
<evidence type="ECO:0000259" key="15">
    <source>
        <dbReference type="Pfam" id="PF04413"/>
    </source>
</evidence>
<keyword evidence="13" id="KW-0448">Lipopolysaccharide biosynthesis</keyword>
<comment type="function">
    <text evidence="13">Involved in lipopolysaccharide (LPS) biosynthesis. Catalyzes the transfer of 3-deoxy-D-manno-octulosonate (Kdo) residue(s) from CMP-Kdo to lipid IV(A), the tetraacyldisaccharide-1,4'-bisphosphate precursor of lipid A.</text>
</comment>
<keyword evidence="8" id="KW-0812">Transmembrane</keyword>
<dbReference type="NCBIfam" id="NF004385">
    <property type="entry name" value="PRK05749.1-1"/>
    <property type="match status" value="1"/>
</dbReference>
<evidence type="ECO:0000256" key="2">
    <source>
        <dbReference type="ARBA" id="ARBA00004713"/>
    </source>
</evidence>
<feature type="site" description="Transition state stabilizer" evidence="12">
    <location>
        <position position="207"/>
    </location>
</feature>
<comment type="pathway">
    <text evidence="2 13">Bacterial outer membrane biogenesis; LPS core biosynthesis.</text>
</comment>
<organism evidence="16 17">
    <name type="scientific">Gilliamella intestini</name>
    <dbReference type="NCBI Taxonomy" id="1798183"/>
    <lineage>
        <taxon>Bacteria</taxon>
        <taxon>Pseudomonadati</taxon>
        <taxon>Pseudomonadota</taxon>
        <taxon>Gammaproteobacteria</taxon>
        <taxon>Orbales</taxon>
        <taxon>Orbaceae</taxon>
        <taxon>Gilliamella</taxon>
    </lineage>
</organism>
<dbReference type="NCBIfam" id="NF004388">
    <property type="entry name" value="PRK05749.1-4"/>
    <property type="match status" value="1"/>
</dbReference>
<evidence type="ECO:0000256" key="6">
    <source>
        <dbReference type="ARBA" id="ARBA00022519"/>
    </source>
</evidence>
<evidence type="ECO:0000256" key="9">
    <source>
        <dbReference type="ARBA" id="ARBA00031445"/>
    </source>
</evidence>
<keyword evidence="6" id="KW-0472">Membrane</keyword>
<dbReference type="PANTHER" id="PTHR42755">
    <property type="entry name" value="3-DEOXY-MANNO-OCTULOSONATE CYTIDYLYLTRANSFERASE"/>
    <property type="match status" value="1"/>
</dbReference>
<dbReference type="Proteomes" id="UP000199698">
    <property type="component" value="Unassembled WGS sequence"/>
</dbReference>
<dbReference type="OrthoDB" id="9789797at2"/>
<evidence type="ECO:0000313" key="17">
    <source>
        <dbReference type="Proteomes" id="UP000199698"/>
    </source>
</evidence>
<dbReference type="RefSeq" id="WP_091120638.1">
    <property type="nucleotide sequence ID" value="NZ_FMBA01000006.1"/>
</dbReference>
<dbReference type="GO" id="GO:0005886">
    <property type="term" value="C:plasma membrane"/>
    <property type="evidence" value="ECO:0007669"/>
    <property type="project" value="UniProtKB-SubCell"/>
</dbReference>
<evidence type="ECO:0000256" key="1">
    <source>
        <dbReference type="ARBA" id="ARBA00004388"/>
    </source>
</evidence>
<dbReference type="InterPro" id="IPR007507">
    <property type="entry name" value="Glycos_transf_N"/>
</dbReference>
<evidence type="ECO:0000256" key="13">
    <source>
        <dbReference type="RuleBase" id="RU365103"/>
    </source>
</evidence>
<evidence type="ECO:0000256" key="4">
    <source>
        <dbReference type="ARBA" id="ARBA00012621"/>
    </source>
</evidence>
<feature type="domain" description="3-deoxy-D-manno-octulosonic-acid transferase N-terminal" evidence="15">
    <location>
        <begin position="32"/>
        <end position="210"/>
    </location>
</feature>
<comment type="similarity">
    <text evidence="3">Belongs to the glycosyltransferase group 1 family. Glycosyltransferase 30 subfamily.</text>
</comment>
<evidence type="ECO:0000256" key="12">
    <source>
        <dbReference type="PIRSR" id="PIRSR639901-2"/>
    </source>
</evidence>
<dbReference type="EMBL" id="FMBA01000006">
    <property type="protein sequence ID" value="SCB85178.1"/>
    <property type="molecule type" value="Genomic_DNA"/>
</dbReference>
<dbReference type="EC" id="2.4.99.12" evidence="4 13"/>
<evidence type="ECO:0000256" key="7">
    <source>
        <dbReference type="ARBA" id="ARBA00022679"/>
    </source>
</evidence>
<name>A0A1C3ZS16_9GAMM</name>
<dbReference type="FunFam" id="3.40.50.11720:FF:000001">
    <property type="entry name" value="3-deoxy-D-manno-octulosonic acid transferase"/>
    <property type="match status" value="1"/>
</dbReference>
<dbReference type="InterPro" id="IPR038107">
    <property type="entry name" value="Glycos_transf_N_sf"/>
</dbReference>
<comment type="catalytic activity">
    <reaction evidence="10 13">
        <text>lipid IVA (E. coli) + CMP-3-deoxy-beta-D-manno-octulosonate = alpha-Kdo-(2-&gt;6)-lipid IVA (E. coli) + CMP + H(+)</text>
        <dbReference type="Rhea" id="RHEA:28066"/>
        <dbReference type="ChEBI" id="CHEBI:15378"/>
        <dbReference type="ChEBI" id="CHEBI:58603"/>
        <dbReference type="ChEBI" id="CHEBI:60364"/>
        <dbReference type="ChEBI" id="CHEBI:60377"/>
        <dbReference type="ChEBI" id="CHEBI:85987"/>
        <dbReference type="EC" id="2.4.99.12"/>
    </reaction>
</comment>
<dbReference type="InterPro" id="IPR039901">
    <property type="entry name" value="Kdotransferase"/>
</dbReference>
<dbReference type="UniPathway" id="UPA00958"/>
<dbReference type="GO" id="GO:0009245">
    <property type="term" value="P:lipid A biosynthetic process"/>
    <property type="evidence" value="ECO:0007669"/>
    <property type="project" value="TreeGrafter"/>
</dbReference>
<evidence type="ECO:0000256" key="3">
    <source>
        <dbReference type="ARBA" id="ARBA00006380"/>
    </source>
</evidence>
<dbReference type="InterPro" id="IPR001296">
    <property type="entry name" value="Glyco_trans_1"/>
</dbReference>
<dbReference type="PANTHER" id="PTHR42755:SF1">
    <property type="entry name" value="3-DEOXY-D-MANNO-OCTULOSONIC ACID TRANSFERASE, MITOCHONDRIAL-RELATED"/>
    <property type="match status" value="1"/>
</dbReference>
<dbReference type="GO" id="GO:0009244">
    <property type="term" value="P:lipopolysaccharide core region biosynthetic process"/>
    <property type="evidence" value="ECO:0007669"/>
    <property type="project" value="UniProtKB-UniRule"/>
</dbReference>
<dbReference type="STRING" id="1798183.GA0061080_100650"/>
<dbReference type="FunFam" id="3.40.50.2000:FF:000032">
    <property type="entry name" value="3-deoxy-D-manno-octulosonic acid transferase"/>
    <property type="match status" value="1"/>
</dbReference>
<dbReference type="Gene3D" id="3.40.50.11720">
    <property type="entry name" value="3-Deoxy-D-manno-octulosonic-acid transferase, N-terminal domain"/>
    <property type="match status" value="1"/>
</dbReference>
<dbReference type="AlphaFoldDB" id="A0A1C3ZS16"/>
<evidence type="ECO:0000313" key="16">
    <source>
        <dbReference type="EMBL" id="SCB85178.1"/>
    </source>
</evidence>